<evidence type="ECO:0000256" key="14">
    <source>
        <dbReference type="ARBA" id="ARBA00048988"/>
    </source>
</evidence>
<dbReference type="Pfam" id="PF12705">
    <property type="entry name" value="PDDEXK_1"/>
    <property type="match status" value="1"/>
</dbReference>
<evidence type="ECO:0000256" key="15">
    <source>
        <dbReference type="PROSITE-ProRule" id="PRU00560"/>
    </source>
</evidence>
<evidence type="ECO:0000256" key="9">
    <source>
        <dbReference type="ARBA" id="ARBA00023204"/>
    </source>
</evidence>
<dbReference type="GO" id="GO:0033202">
    <property type="term" value="C:DNA helicase complex"/>
    <property type="evidence" value="ECO:0007669"/>
    <property type="project" value="TreeGrafter"/>
</dbReference>
<dbReference type="SUPFAM" id="SSF52540">
    <property type="entry name" value="P-loop containing nucleoside triphosphate hydrolases"/>
    <property type="match status" value="1"/>
</dbReference>
<dbReference type="NCBIfam" id="TIGR02784">
    <property type="entry name" value="addA_alphas"/>
    <property type="match status" value="1"/>
</dbReference>
<dbReference type="PANTHER" id="PTHR11070">
    <property type="entry name" value="UVRD / RECB / PCRA DNA HELICASE FAMILY MEMBER"/>
    <property type="match status" value="1"/>
</dbReference>
<keyword evidence="9" id="KW-0234">DNA repair</keyword>
<evidence type="ECO:0000259" key="17">
    <source>
        <dbReference type="PROSITE" id="PS51198"/>
    </source>
</evidence>
<dbReference type="Gene3D" id="1.10.486.10">
    <property type="entry name" value="PCRA, domain 4"/>
    <property type="match status" value="1"/>
</dbReference>
<keyword evidence="8" id="KW-0238">DNA-binding</keyword>
<dbReference type="InterPro" id="IPR014016">
    <property type="entry name" value="UvrD-like_ATP-bd"/>
</dbReference>
<evidence type="ECO:0000256" key="11">
    <source>
        <dbReference type="ARBA" id="ARBA00034617"/>
    </source>
</evidence>
<evidence type="ECO:0000256" key="5">
    <source>
        <dbReference type="ARBA" id="ARBA00022806"/>
    </source>
</evidence>
<dbReference type="InterPro" id="IPR000212">
    <property type="entry name" value="DNA_helicase_UvrD/REP"/>
</dbReference>
<evidence type="ECO:0000313" key="19">
    <source>
        <dbReference type="EMBL" id="SDD45682.1"/>
    </source>
</evidence>
<keyword evidence="7 15" id="KW-0067">ATP-binding</keyword>
<keyword evidence="6" id="KW-0269">Exonuclease</keyword>
<evidence type="ECO:0000313" key="20">
    <source>
        <dbReference type="Proteomes" id="UP000199344"/>
    </source>
</evidence>
<dbReference type="InterPro" id="IPR011604">
    <property type="entry name" value="PDDEXK-like_dom_sf"/>
</dbReference>
<dbReference type="InterPro" id="IPR011335">
    <property type="entry name" value="Restrct_endonuc-II-like"/>
</dbReference>
<dbReference type="InterPro" id="IPR014151">
    <property type="entry name" value="DNA_helicase_AddA"/>
</dbReference>
<evidence type="ECO:0000256" key="2">
    <source>
        <dbReference type="ARBA" id="ARBA00022741"/>
    </source>
</evidence>
<dbReference type="Gene3D" id="3.40.50.300">
    <property type="entry name" value="P-loop containing nucleotide triphosphate hydrolases"/>
    <property type="match status" value="4"/>
</dbReference>
<gene>
    <name evidence="19" type="ORF">SAMN05421538_101647</name>
</gene>
<evidence type="ECO:0000256" key="7">
    <source>
        <dbReference type="ARBA" id="ARBA00022840"/>
    </source>
</evidence>
<evidence type="ECO:0000256" key="16">
    <source>
        <dbReference type="SAM" id="MobiDB-lite"/>
    </source>
</evidence>
<dbReference type="PROSITE" id="PS51217">
    <property type="entry name" value="UVRD_HELICASE_CTER"/>
    <property type="match status" value="1"/>
</dbReference>
<dbReference type="InterPro" id="IPR014017">
    <property type="entry name" value="DNA_helicase_UvrD-like_C"/>
</dbReference>
<dbReference type="RefSeq" id="WP_245726976.1">
    <property type="nucleotide sequence ID" value="NZ_FNAH01000001.1"/>
</dbReference>
<feature type="binding site" evidence="15">
    <location>
        <begin position="33"/>
        <end position="40"/>
    </location>
    <ligand>
        <name>ATP</name>
        <dbReference type="ChEBI" id="CHEBI:30616"/>
    </ligand>
</feature>
<dbReference type="Gene3D" id="3.90.320.10">
    <property type="match status" value="1"/>
</dbReference>
<evidence type="ECO:0000256" key="4">
    <source>
        <dbReference type="ARBA" id="ARBA00022801"/>
    </source>
</evidence>
<dbReference type="GO" id="GO:0005829">
    <property type="term" value="C:cytosol"/>
    <property type="evidence" value="ECO:0007669"/>
    <property type="project" value="TreeGrafter"/>
</dbReference>
<dbReference type="GO" id="GO:0000725">
    <property type="term" value="P:recombinational repair"/>
    <property type="evidence" value="ECO:0007669"/>
    <property type="project" value="TreeGrafter"/>
</dbReference>
<dbReference type="EC" id="5.6.2.4" evidence="12"/>
<evidence type="ECO:0000256" key="12">
    <source>
        <dbReference type="ARBA" id="ARBA00034808"/>
    </source>
</evidence>
<dbReference type="GO" id="GO:0043138">
    <property type="term" value="F:3'-5' DNA helicase activity"/>
    <property type="evidence" value="ECO:0007669"/>
    <property type="project" value="UniProtKB-EC"/>
</dbReference>
<comment type="catalytic activity">
    <reaction evidence="11">
        <text>Couples ATP hydrolysis with the unwinding of duplex DNA by translocating in the 3'-5' direction.</text>
        <dbReference type="EC" id="5.6.2.4"/>
    </reaction>
</comment>
<dbReference type="EMBL" id="FNAH01000001">
    <property type="protein sequence ID" value="SDD45682.1"/>
    <property type="molecule type" value="Genomic_DNA"/>
</dbReference>
<dbReference type="Proteomes" id="UP000199344">
    <property type="component" value="Unassembled WGS sequence"/>
</dbReference>
<proteinExistence type="predicted"/>
<feature type="domain" description="UvrD-like helicase C-terminal" evidence="18">
    <location>
        <begin position="494"/>
        <end position="777"/>
    </location>
</feature>
<dbReference type="GO" id="GO:0004527">
    <property type="term" value="F:exonuclease activity"/>
    <property type="evidence" value="ECO:0007669"/>
    <property type="project" value="UniProtKB-KW"/>
</dbReference>
<dbReference type="GO" id="GO:0005524">
    <property type="term" value="F:ATP binding"/>
    <property type="evidence" value="ECO:0007669"/>
    <property type="project" value="UniProtKB-UniRule"/>
</dbReference>
<dbReference type="Pfam" id="PF13361">
    <property type="entry name" value="UvrD_C"/>
    <property type="match status" value="1"/>
</dbReference>
<keyword evidence="4 15" id="KW-0378">Hydrolase</keyword>
<evidence type="ECO:0000256" key="8">
    <source>
        <dbReference type="ARBA" id="ARBA00023125"/>
    </source>
</evidence>
<feature type="region of interest" description="Disordered" evidence="16">
    <location>
        <begin position="904"/>
        <end position="950"/>
    </location>
</feature>
<name>A0A1G6UWI1_9RHOB</name>
<protein>
    <recommendedName>
        <fullName evidence="12">DNA 3'-5' helicase</fullName>
        <ecNumber evidence="12">5.6.2.4</ecNumber>
    </recommendedName>
    <alternativeName>
        <fullName evidence="13">DNA 3'-5' helicase II</fullName>
    </alternativeName>
</protein>
<keyword evidence="5 15" id="KW-0347">Helicase</keyword>
<feature type="region of interest" description="Disordered" evidence="16">
    <location>
        <begin position="1"/>
        <end position="35"/>
    </location>
</feature>
<dbReference type="SUPFAM" id="SSF52980">
    <property type="entry name" value="Restriction endonuclease-like"/>
    <property type="match status" value="1"/>
</dbReference>
<dbReference type="PANTHER" id="PTHR11070:SF2">
    <property type="entry name" value="ATP-DEPENDENT DNA HELICASE SRS2"/>
    <property type="match status" value="1"/>
</dbReference>
<dbReference type="STRING" id="591205.SAMN05421538_101647"/>
<keyword evidence="3" id="KW-0227">DNA damage</keyword>
<evidence type="ECO:0000256" key="6">
    <source>
        <dbReference type="ARBA" id="ARBA00022839"/>
    </source>
</evidence>
<accession>A0A1G6UWI1</accession>
<keyword evidence="20" id="KW-1185">Reference proteome</keyword>
<reference evidence="19 20" key="1">
    <citation type="submission" date="2016-10" db="EMBL/GenBank/DDBJ databases">
        <authorList>
            <person name="de Groot N.N."/>
        </authorList>
    </citation>
    <scope>NUCLEOTIDE SEQUENCE [LARGE SCALE GENOMIC DNA]</scope>
    <source>
        <strain evidence="19 20">DSM 22220</strain>
    </source>
</reference>
<comment type="catalytic activity">
    <reaction evidence="14">
        <text>ATP + H2O = ADP + phosphate + H(+)</text>
        <dbReference type="Rhea" id="RHEA:13065"/>
        <dbReference type="ChEBI" id="CHEBI:15377"/>
        <dbReference type="ChEBI" id="CHEBI:15378"/>
        <dbReference type="ChEBI" id="CHEBI:30616"/>
        <dbReference type="ChEBI" id="CHEBI:43474"/>
        <dbReference type="ChEBI" id="CHEBI:456216"/>
        <dbReference type="EC" id="5.6.2.4"/>
    </reaction>
</comment>
<organism evidence="19 20">
    <name type="scientific">Paracoccus isoporae</name>
    <dbReference type="NCBI Taxonomy" id="591205"/>
    <lineage>
        <taxon>Bacteria</taxon>
        <taxon>Pseudomonadati</taxon>
        <taxon>Pseudomonadota</taxon>
        <taxon>Alphaproteobacteria</taxon>
        <taxon>Rhodobacterales</taxon>
        <taxon>Paracoccaceae</taxon>
        <taxon>Paracoccus</taxon>
    </lineage>
</organism>
<evidence type="ECO:0000256" key="10">
    <source>
        <dbReference type="ARBA" id="ARBA00023235"/>
    </source>
</evidence>
<keyword evidence="2 15" id="KW-0547">Nucleotide-binding</keyword>
<dbReference type="InterPro" id="IPR038726">
    <property type="entry name" value="PDDEXK_AddAB-type"/>
</dbReference>
<evidence type="ECO:0000256" key="3">
    <source>
        <dbReference type="ARBA" id="ARBA00022763"/>
    </source>
</evidence>
<keyword evidence="10" id="KW-0413">Isomerase</keyword>
<dbReference type="PROSITE" id="PS51198">
    <property type="entry name" value="UVRD_HELICASE_ATP_BIND"/>
    <property type="match status" value="1"/>
</dbReference>
<evidence type="ECO:0000256" key="13">
    <source>
        <dbReference type="ARBA" id="ARBA00034923"/>
    </source>
</evidence>
<sequence length="1131" mass="123090">MTDDAMMPPASPDDATRRQMTAADPGRSTWLTANAGSGKTRVLTDRVARLLLDGTRPERVLCLTYTKAAATEMQNRLLKRLGEWAMLGDADLRRALTELGVAGAPDLNAARRLFAQAIEAPGGLKVQTIHSFCAALLRRFPLEAGVPHGFTELDDRSATLLRDEVLEEMAAEDPPEMGDLTAIHSGDLLDGLLAQVTRGFDAEAAARSLSAQAGLSPDLTAGDLLSEVFLGGEAAWVRDLTALLAGGGSSDAGLAKKLQSVRWGAPRLDDLAVLEGALLFGAKAAAPFAPKIDKIPTKKLRDGPCAALMPDLNALMERVAETRPRRIALQFVERSEALRRFGREFSRRYEARKAAMGWLDFDDLIARSARLLSDATMAQWVLFRLDGGIDHILVDEAQDTSPEQWRVVERLTAEFTAGDSDRLRTLFVVGDPKQSIYSFQGADIAVFEARRDGFAADFAAVKRPMQQLDLEYSFRSSPAILTAVDATFRGAAGEGLGQAALHRAFLAERPGRVDLWPVIDAPDKQDEPPWEDPVDQLAPDSAPTRLAEEIARQVKAMLDPVHGASIATRDGVRRVGAGDILILVQGRRSALFGEIIRALKAAELPVAGADRLKLAAELAVKDIRAMLNFLATPEDDLSLAGLLRSPLIGLDEDALYRLAHGRRRGEYLWERLRHSDQMAARDLLGDMLDHAAMRPFELISRLLNRHGGREKLLARLGPEAEDGIDELVTQALAYERTEVPSLTGFLVWLSADDVEVRRQPGAGVGLIRVMTVHGSKGLESPIVILPDTKKRNAYRPPEVLRPKDGLPILTGRSDVRPDFAQDMVDTAARLDAEERKRLLYVAMTRAESWLIVATAGDPGVDEESWYAMIEQGLSSSGLEEETLEGGLGPIRRYGFGDWPEAAPARRADVEPPAPADWLWQDPPPVAPRRKPRAASALGGAKALPGPDGDDPDTAMLMGTRLHLMLEHLPDADRRDWPMLARDILAGSDAGLPDEETLSWLLREAGAVLDAPALTDLFTPGPDAHVLREVDLAVSLPGAGPIRGVIDRLIVAPDRVSVIDYKSNATVPDRPEATPQGILRQMAAYRAALRGLYPGREIATGLIWTVTRELMWLPDPVLDRAMAALDPARQAT</sequence>
<dbReference type="GO" id="GO:0003677">
    <property type="term" value="F:DNA binding"/>
    <property type="evidence" value="ECO:0007669"/>
    <property type="project" value="UniProtKB-KW"/>
</dbReference>
<dbReference type="AlphaFoldDB" id="A0A1G6UWI1"/>
<dbReference type="Pfam" id="PF00580">
    <property type="entry name" value="UvrD-helicase"/>
    <property type="match status" value="1"/>
</dbReference>
<feature type="domain" description="UvrD-like helicase ATP-binding" evidence="17">
    <location>
        <begin position="12"/>
        <end position="477"/>
    </location>
</feature>
<evidence type="ECO:0000256" key="1">
    <source>
        <dbReference type="ARBA" id="ARBA00022722"/>
    </source>
</evidence>
<dbReference type="InterPro" id="IPR027417">
    <property type="entry name" value="P-loop_NTPase"/>
</dbReference>
<evidence type="ECO:0000259" key="18">
    <source>
        <dbReference type="PROSITE" id="PS51217"/>
    </source>
</evidence>
<keyword evidence="1" id="KW-0540">Nuclease</keyword>